<dbReference type="EMBL" id="JAVHJL010000001">
    <property type="protein sequence ID" value="KAK6512334.1"/>
    <property type="molecule type" value="Genomic_DNA"/>
</dbReference>
<evidence type="ECO:0000256" key="1">
    <source>
        <dbReference type="SAM" id="MobiDB-lite"/>
    </source>
</evidence>
<name>A0AAV9WQY8_9PEZI</name>
<feature type="compositionally biased region" description="Low complexity" evidence="1">
    <location>
        <begin position="38"/>
        <end position="48"/>
    </location>
</feature>
<evidence type="ECO:0000313" key="3">
    <source>
        <dbReference type="EMBL" id="KAK6512334.1"/>
    </source>
</evidence>
<sequence>MLSLVIYGLLATGSNAAEIRRRQELTLATPRVIVQPQGQAPQIPQASAWPTAAPQSQGTYFTRPPGPEPSGPLPSGGAVPPVPNQNLVVPRLQPGSGTSDAPGPGPGPGAPGDNSAPPSGPSQDSNTPITPGGTGKDLTNTPPALLGPNDTPGPDSWEDVLPNLKPGSDDHAPEGTTGPVTAEVENSTNEAVNILTDDQKANLLENTSPTEFETSTPDFQELVLVAAQDKLADSEAKAEAIADITGGETQPVTSLSQEDYAEIQDIGSNMTEKSAQLSKTLRELIDISLDELRNNATLDATGPGELDANGNTVPPMKKRWLTTVISTLGLLLELTKLADGVLDEGIAFWKKIKNA</sequence>
<reference evidence="3 4" key="1">
    <citation type="submission" date="2023-08" db="EMBL/GenBank/DDBJ databases">
        <authorList>
            <person name="Palmer J.M."/>
        </authorList>
    </citation>
    <scope>NUCLEOTIDE SEQUENCE [LARGE SCALE GENOMIC DNA]</scope>
    <source>
        <strain evidence="3 4">TWF481</strain>
    </source>
</reference>
<feature type="chain" id="PRO_5043541584" evidence="2">
    <location>
        <begin position="17"/>
        <end position="355"/>
    </location>
</feature>
<dbReference type="AlphaFoldDB" id="A0AAV9WQY8"/>
<keyword evidence="2" id="KW-0732">Signal</keyword>
<proteinExistence type="predicted"/>
<accession>A0AAV9WQY8</accession>
<gene>
    <name evidence="3" type="ORF">TWF481_001222</name>
</gene>
<protein>
    <submittedName>
        <fullName evidence="3">Uncharacterized protein</fullName>
    </submittedName>
</protein>
<evidence type="ECO:0000256" key="2">
    <source>
        <dbReference type="SAM" id="SignalP"/>
    </source>
</evidence>
<evidence type="ECO:0000313" key="4">
    <source>
        <dbReference type="Proteomes" id="UP001370758"/>
    </source>
</evidence>
<feature type="signal peptide" evidence="2">
    <location>
        <begin position="1"/>
        <end position="16"/>
    </location>
</feature>
<organism evidence="3 4">
    <name type="scientific">Arthrobotrys musiformis</name>
    <dbReference type="NCBI Taxonomy" id="47236"/>
    <lineage>
        <taxon>Eukaryota</taxon>
        <taxon>Fungi</taxon>
        <taxon>Dikarya</taxon>
        <taxon>Ascomycota</taxon>
        <taxon>Pezizomycotina</taxon>
        <taxon>Orbiliomycetes</taxon>
        <taxon>Orbiliales</taxon>
        <taxon>Orbiliaceae</taxon>
        <taxon>Arthrobotrys</taxon>
    </lineage>
</organism>
<dbReference type="Proteomes" id="UP001370758">
    <property type="component" value="Unassembled WGS sequence"/>
</dbReference>
<feature type="region of interest" description="Disordered" evidence="1">
    <location>
        <begin position="38"/>
        <end position="184"/>
    </location>
</feature>
<comment type="caution">
    <text evidence="3">The sequence shown here is derived from an EMBL/GenBank/DDBJ whole genome shotgun (WGS) entry which is preliminary data.</text>
</comment>
<keyword evidence="4" id="KW-1185">Reference proteome</keyword>
<feature type="compositionally biased region" description="Low complexity" evidence="1">
    <location>
        <begin position="73"/>
        <end position="102"/>
    </location>
</feature>